<keyword evidence="7" id="KW-1185">Reference proteome</keyword>
<dbReference type="CDD" id="cd03230">
    <property type="entry name" value="ABC_DR_subfamily_A"/>
    <property type="match status" value="1"/>
</dbReference>
<dbReference type="InterPro" id="IPR027417">
    <property type="entry name" value="P-loop_NTPase"/>
</dbReference>
<dbReference type="EMBL" id="JACBXQ010000001">
    <property type="protein sequence ID" value="MBG9985800.1"/>
    <property type="molecule type" value="Genomic_DNA"/>
</dbReference>
<organism evidence="6 7">
    <name type="scientific">Facklamia lactis</name>
    <dbReference type="NCBI Taxonomy" id="2749967"/>
    <lineage>
        <taxon>Bacteria</taxon>
        <taxon>Bacillati</taxon>
        <taxon>Bacillota</taxon>
        <taxon>Bacilli</taxon>
        <taxon>Lactobacillales</taxon>
        <taxon>Aerococcaceae</taxon>
        <taxon>Facklamia</taxon>
    </lineage>
</organism>
<dbReference type="Proteomes" id="UP000721415">
    <property type="component" value="Unassembled WGS sequence"/>
</dbReference>
<evidence type="ECO:0000313" key="6">
    <source>
        <dbReference type="EMBL" id="MBG9985800.1"/>
    </source>
</evidence>
<evidence type="ECO:0000256" key="3">
    <source>
        <dbReference type="ARBA" id="ARBA00022741"/>
    </source>
</evidence>
<dbReference type="InterPro" id="IPR003439">
    <property type="entry name" value="ABC_transporter-like_ATP-bd"/>
</dbReference>
<evidence type="ECO:0000256" key="4">
    <source>
        <dbReference type="ARBA" id="ARBA00022840"/>
    </source>
</evidence>
<dbReference type="Gene3D" id="3.40.50.300">
    <property type="entry name" value="P-loop containing nucleotide triphosphate hydrolases"/>
    <property type="match status" value="1"/>
</dbReference>
<keyword evidence="4 6" id="KW-0067">ATP-binding</keyword>
<proteinExistence type="inferred from homology"/>
<dbReference type="GO" id="GO:0005524">
    <property type="term" value="F:ATP binding"/>
    <property type="evidence" value="ECO:0007669"/>
    <property type="project" value="UniProtKB-KW"/>
</dbReference>
<feature type="domain" description="ABC transporter" evidence="5">
    <location>
        <begin position="4"/>
        <end position="230"/>
    </location>
</feature>
<dbReference type="Pfam" id="PF00005">
    <property type="entry name" value="ABC_tran"/>
    <property type="match status" value="1"/>
</dbReference>
<dbReference type="InterPro" id="IPR003593">
    <property type="entry name" value="AAA+_ATPase"/>
</dbReference>
<keyword evidence="2" id="KW-0813">Transport</keyword>
<dbReference type="SMART" id="SM00382">
    <property type="entry name" value="AAA"/>
    <property type="match status" value="1"/>
</dbReference>
<evidence type="ECO:0000256" key="2">
    <source>
        <dbReference type="ARBA" id="ARBA00022448"/>
    </source>
</evidence>
<evidence type="ECO:0000256" key="1">
    <source>
        <dbReference type="ARBA" id="ARBA00005417"/>
    </source>
</evidence>
<protein>
    <submittedName>
        <fullName evidence="6">ABC transporter ATP-binding protein</fullName>
    </submittedName>
</protein>
<name>A0ABS0LQP5_9LACT</name>
<keyword evidence="3" id="KW-0547">Nucleotide-binding</keyword>
<evidence type="ECO:0000259" key="5">
    <source>
        <dbReference type="PROSITE" id="PS50893"/>
    </source>
</evidence>
<dbReference type="PANTHER" id="PTHR43335">
    <property type="entry name" value="ABC TRANSPORTER, ATP-BINDING PROTEIN"/>
    <property type="match status" value="1"/>
</dbReference>
<accession>A0ABS0LQP5</accession>
<dbReference type="RefSeq" id="WP_197114439.1">
    <property type="nucleotide sequence ID" value="NZ_JACBXQ010000001.1"/>
</dbReference>
<comment type="similarity">
    <text evidence="1">Belongs to the ABC transporter superfamily.</text>
</comment>
<dbReference type="PANTHER" id="PTHR43335:SF4">
    <property type="entry name" value="ABC TRANSPORTER, ATP-BINDING PROTEIN"/>
    <property type="match status" value="1"/>
</dbReference>
<evidence type="ECO:0000313" key="7">
    <source>
        <dbReference type="Proteomes" id="UP000721415"/>
    </source>
</evidence>
<gene>
    <name evidence="6" type="ORF">HZY91_02705</name>
</gene>
<dbReference type="SUPFAM" id="SSF52540">
    <property type="entry name" value="P-loop containing nucleoside triphosphate hydrolases"/>
    <property type="match status" value="1"/>
</dbReference>
<comment type="caution">
    <text evidence="6">The sequence shown here is derived from an EMBL/GenBank/DDBJ whole genome shotgun (WGS) entry which is preliminary data.</text>
</comment>
<dbReference type="PROSITE" id="PS50893">
    <property type="entry name" value="ABC_TRANSPORTER_2"/>
    <property type="match status" value="1"/>
</dbReference>
<sequence>MTILKLENLSKSFSNHQIIDGVNLEIDAHKIYGFIGPNGSGKTTTIKMILGLLKADRGSISLMGQKVKYGDMVTNQEVGYLPDVPEYYAYMNAREYLELCAGLIVQGKQTASIDDLLNKVGITDDKLLISKYSRGMKQRLGIAQALINQPKLLICDEPTSALDPKGRQDILQILQEVKKETTVIFSTHILSDVERICDEVLVLTHQNIRNLKDIEQDLADRKNRIMISLMVEPVDEERLAKKYKLRKANQLVTIEIPIQKFEKTEIAVKACLNDLIEMEIYPSYFEVVDRSLEDLYIEVVS</sequence>
<reference evidence="6 7" key="1">
    <citation type="submission" date="2020-07" db="EMBL/GenBank/DDBJ databases">
        <title>Facklamia lactis sp. nov., isolated from raw milk.</title>
        <authorList>
            <person name="Doll E.V."/>
            <person name="Huptas C."/>
            <person name="Staib L."/>
            <person name="Wenning M."/>
            <person name="Scherer S."/>
        </authorList>
    </citation>
    <scope>NUCLEOTIDE SEQUENCE [LARGE SCALE GENOMIC DNA]</scope>
    <source>
        <strain evidence="6 7">DSM 111018</strain>
    </source>
</reference>